<dbReference type="KEGG" id="hat:RC74_10870"/>
<dbReference type="EMBL" id="CP014327">
    <property type="protein sequence ID" value="AML51697.1"/>
    <property type="molecule type" value="Genomic_DNA"/>
</dbReference>
<dbReference type="Proteomes" id="UP000070371">
    <property type="component" value="Chromosome"/>
</dbReference>
<name>A0A126V0M1_9RHOB</name>
<dbReference type="OrthoDB" id="7865488at2"/>
<dbReference type="AlphaFoldDB" id="A0A126V0M1"/>
<reference evidence="1 2" key="1">
    <citation type="submission" date="2016-02" db="EMBL/GenBank/DDBJ databases">
        <title>Complete genome sequence of Halocynthiibacter arcticus PAMC 20958t from arctic marine sediment.</title>
        <authorList>
            <person name="Lee Y.M."/>
            <person name="Baek K."/>
            <person name="Lee H.K."/>
            <person name="Shin S.C."/>
        </authorList>
    </citation>
    <scope>NUCLEOTIDE SEQUENCE [LARGE SCALE GENOMIC DNA]</scope>
    <source>
        <strain evidence="1">PAMC 20958</strain>
    </source>
</reference>
<evidence type="ECO:0000313" key="1">
    <source>
        <dbReference type="EMBL" id="AML51697.1"/>
    </source>
</evidence>
<keyword evidence="2" id="KW-1185">Reference proteome</keyword>
<dbReference type="RefSeq" id="WP_038999946.1">
    <property type="nucleotide sequence ID" value="NZ_CP014327.1"/>
</dbReference>
<organism evidence="1 2">
    <name type="scientific">Falsihalocynthiibacter arcticus</name>
    <dbReference type="NCBI Taxonomy" id="1579316"/>
    <lineage>
        <taxon>Bacteria</taxon>
        <taxon>Pseudomonadati</taxon>
        <taxon>Pseudomonadota</taxon>
        <taxon>Alphaproteobacteria</taxon>
        <taxon>Rhodobacterales</taxon>
        <taxon>Roseobacteraceae</taxon>
        <taxon>Falsihalocynthiibacter</taxon>
    </lineage>
</organism>
<proteinExistence type="predicted"/>
<sequence length="174" mass="19446">MTKHSPITPFSAHKDPRQTPAPLTFPLLLARVADFIGAERDLEGVGHSQDPAYRLWLRDAERAQTRLTDGLRHFHALPNATLFDQPLFRTALLIDAMLGCEELGGARRLHQEMHFAFFSQFQIAGIGAIAMQRNAMLIQARHLMTALVALPLFDSAPEVLDDKRDQDEPPAPAF</sequence>
<protein>
    <submittedName>
        <fullName evidence="1">Uncharacterized protein</fullName>
    </submittedName>
</protein>
<accession>A0A126V0M1</accession>
<gene>
    <name evidence="1" type="ORF">RC74_10870</name>
</gene>
<evidence type="ECO:0000313" key="2">
    <source>
        <dbReference type="Proteomes" id="UP000070371"/>
    </source>
</evidence>